<evidence type="ECO:0000256" key="2">
    <source>
        <dbReference type="ARBA" id="ARBA00022692"/>
    </source>
</evidence>
<accession>A0A9Q1BXB5</accession>
<evidence type="ECO:0000256" key="7">
    <source>
        <dbReference type="SAM" id="Phobius"/>
    </source>
</evidence>
<evidence type="ECO:0000256" key="6">
    <source>
        <dbReference type="PIRSR" id="PIRSR000615-3"/>
    </source>
</evidence>
<feature type="chain" id="PRO_5040319149" evidence="8">
    <location>
        <begin position="21"/>
        <end position="661"/>
    </location>
</feature>
<sequence>MFKNISGFAFCFLNFYLVTSRIETQTTKKSKTEHFVATVHGELVVFAYNEGKRHEFDHFSTTLAVNSTLSMTCNKDSSTHKGFIWWFNGSVIASSITTPGGLGFHNVKVWMSNTTSRLDVREMQINNTGLYRCNVGNTTVMEHFLEVTAPELILYCKGVECPTSISVNTSETYILHCYCNQLPLANPIWWEINGRREVKESFFLNNSLSPKHNRTFHLCSTLVYDPDKNDDNVSCVMGPSTYDYINIKRLHGMERYSLKVLLIIVCVVSLHVTVIISLVIACNVCKKRRGSTTIQSSIQTIYSHRRSTIRKVKLQHFGTIETSPKIADIPLTPICDTWRKFMLNPNIELDLKLHSCRSEDEVDLFWEATFMDKNIKDRFVVRSISGKAAIEDIENFQKLQMRLIELNSHPNVLNVLGCYKDKLPYRICYEYHPDKTVRDYLYEHFQNLRDSTMSDKQYLKLLCLAHGVANGMLFLKTNNLDHVALRTEKVLYFGATVCKLYDFCLRENSSRSARKLLQEGKALPWLAPEVILCEEYNQWTDNWAFGVLLWELWSGGETPYNKCPRVSLQLCVRNKTLLQRPSNCPTDIYNLMLACWKQNPRGRKKFQEISETITRIKASSCQHIVQDYEDAPFPGPSTYLTLDENEYQQIMPEEMSSTTPI</sequence>
<dbReference type="PANTHER" id="PTHR24416:SF611">
    <property type="entry name" value="TYROSINE-PROTEIN KINASE TRANSMEMBRANE RECEPTOR ROR"/>
    <property type="match status" value="1"/>
</dbReference>
<keyword evidence="4 7" id="KW-0472">Membrane</keyword>
<dbReference type="SUPFAM" id="SSF48726">
    <property type="entry name" value="Immunoglobulin"/>
    <property type="match status" value="1"/>
</dbReference>
<dbReference type="PROSITE" id="PS50011">
    <property type="entry name" value="PROTEIN_KINASE_DOM"/>
    <property type="match status" value="1"/>
</dbReference>
<keyword evidence="6" id="KW-0460">Magnesium</keyword>
<dbReference type="GO" id="GO:0043235">
    <property type="term" value="C:receptor complex"/>
    <property type="evidence" value="ECO:0007669"/>
    <property type="project" value="TreeGrafter"/>
</dbReference>
<feature type="transmembrane region" description="Helical" evidence="7">
    <location>
        <begin position="258"/>
        <end position="281"/>
    </location>
</feature>
<comment type="caution">
    <text evidence="11">The sequence shown here is derived from an EMBL/GenBank/DDBJ whole genome shotgun (WGS) entry which is preliminary data.</text>
</comment>
<dbReference type="InterPro" id="IPR013783">
    <property type="entry name" value="Ig-like_fold"/>
</dbReference>
<keyword evidence="3 7" id="KW-1133">Transmembrane helix</keyword>
<keyword evidence="2 7" id="KW-0812">Transmembrane</keyword>
<evidence type="ECO:0000256" key="5">
    <source>
        <dbReference type="ARBA" id="ARBA00023180"/>
    </source>
</evidence>
<dbReference type="GO" id="GO:0046872">
    <property type="term" value="F:metal ion binding"/>
    <property type="evidence" value="ECO:0007669"/>
    <property type="project" value="UniProtKB-KW"/>
</dbReference>
<dbReference type="InterPro" id="IPR036179">
    <property type="entry name" value="Ig-like_dom_sf"/>
</dbReference>
<keyword evidence="12" id="KW-1185">Reference proteome</keyword>
<keyword evidence="6" id="KW-0479">Metal-binding</keyword>
<feature type="domain" description="Ig-like" evidence="10">
    <location>
        <begin position="66"/>
        <end position="148"/>
    </location>
</feature>
<dbReference type="PIRSF" id="PIRSF000615">
    <property type="entry name" value="TyrPK_CSF1-R"/>
    <property type="match status" value="1"/>
</dbReference>
<comment type="subcellular location">
    <subcellularLocation>
        <location evidence="1">Membrane</location>
        <topology evidence="1">Single-pass membrane protein</topology>
    </subcellularLocation>
</comment>
<dbReference type="PRINTS" id="PR00109">
    <property type="entry name" value="TYRKINASE"/>
</dbReference>
<dbReference type="GO" id="GO:0005886">
    <property type="term" value="C:plasma membrane"/>
    <property type="evidence" value="ECO:0007669"/>
    <property type="project" value="TreeGrafter"/>
</dbReference>
<evidence type="ECO:0000259" key="9">
    <source>
        <dbReference type="PROSITE" id="PS50011"/>
    </source>
</evidence>
<dbReference type="InterPro" id="IPR007110">
    <property type="entry name" value="Ig-like_dom"/>
</dbReference>
<proteinExistence type="predicted"/>
<gene>
    <name evidence="11" type="ORF">HOLleu_21450</name>
</gene>
<dbReference type="AlphaFoldDB" id="A0A9Q1BXB5"/>
<evidence type="ECO:0000256" key="4">
    <source>
        <dbReference type="ARBA" id="ARBA00023136"/>
    </source>
</evidence>
<dbReference type="InterPro" id="IPR001245">
    <property type="entry name" value="Ser-Thr/Tyr_kinase_cat_dom"/>
</dbReference>
<evidence type="ECO:0000256" key="1">
    <source>
        <dbReference type="ARBA" id="ARBA00004167"/>
    </source>
</evidence>
<evidence type="ECO:0000256" key="3">
    <source>
        <dbReference type="ARBA" id="ARBA00022989"/>
    </source>
</evidence>
<dbReference type="InterPro" id="IPR011009">
    <property type="entry name" value="Kinase-like_dom_sf"/>
</dbReference>
<dbReference type="GO" id="GO:0007169">
    <property type="term" value="P:cell surface receptor protein tyrosine kinase signaling pathway"/>
    <property type="evidence" value="ECO:0007669"/>
    <property type="project" value="TreeGrafter"/>
</dbReference>
<dbReference type="GO" id="GO:0004714">
    <property type="term" value="F:transmembrane receptor protein tyrosine kinase activity"/>
    <property type="evidence" value="ECO:0007669"/>
    <property type="project" value="TreeGrafter"/>
</dbReference>
<dbReference type="InterPro" id="IPR050122">
    <property type="entry name" value="RTK"/>
</dbReference>
<dbReference type="Gene3D" id="1.10.510.10">
    <property type="entry name" value="Transferase(Phosphotransferase) domain 1"/>
    <property type="match status" value="1"/>
</dbReference>
<organism evidence="11 12">
    <name type="scientific">Holothuria leucospilota</name>
    <name type="common">Black long sea cucumber</name>
    <name type="synonym">Mertensiothuria leucospilota</name>
    <dbReference type="NCBI Taxonomy" id="206669"/>
    <lineage>
        <taxon>Eukaryota</taxon>
        <taxon>Metazoa</taxon>
        <taxon>Echinodermata</taxon>
        <taxon>Eleutherozoa</taxon>
        <taxon>Echinozoa</taxon>
        <taxon>Holothuroidea</taxon>
        <taxon>Aspidochirotacea</taxon>
        <taxon>Aspidochirotida</taxon>
        <taxon>Holothuriidae</taxon>
        <taxon>Holothuria</taxon>
    </lineage>
</organism>
<dbReference type="OrthoDB" id="28230at2759"/>
<keyword evidence="11" id="KW-0675">Receptor</keyword>
<dbReference type="PANTHER" id="PTHR24416">
    <property type="entry name" value="TYROSINE-PROTEIN KINASE RECEPTOR"/>
    <property type="match status" value="1"/>
</dbReference>
<dbReference type="GO" id="GO:0005524">
    <property type="term" value="F:ATP binding"/>
    <property type="evidence" value="ECO:0007669"/>
    <property type="project" value="InterPro"/>
</dbReference>
<protein>
    <submittedName>
        <fullName evidence="11">Fibroblast growth factor receptor 4</fullName>
    </submittedName>
</protein>
<feature type="binding site" evidence="6">
    <location>
        <position position="502"/>
    </location>
    <ligand>
        <name>Mg(2+)</name>
        <dbReference type="ChEBI" id="CHEBI:18420"/>
    </ligand>
</feature>
<reference evidence="11" key="1">
    <citation type="submission" date="2021-10" db="EMBL/GenBank/DDBJ databases">
        <title>Tropical sea cucumber genome reveals ecological adaptation and Cuvierian tubules defense mechanism.</title>
        <authorList>
            <person name="Chen T."/>
        </authorList>
    </citation>
    <scope>NUCLEOTIDE SEQUENCE</scope>
    <source>
        <strain evidence="11">Nanhai2018</strain>
        <tissue evidence="11">Muscle</tissue>
    </source>
</reference>
<evidence type="ECO:0000313" key="11">
    <source>
        <dbReference type="EMBL" id="KAJ8034562.1"/>
    </source>
</evidence>
<evidence type="ECO:0000313" key="12">
    <source>
        <dbReference type="Proteomes" id="UP001152320"/>
    </source>
</evidence>
<evidence type="ECO:0000259" key="10">
    <source>
        <dbReference type="PROSITE" id="PS50835"/>
    </source>
</evidence>
<dbReference type="Proteomes" id="UP001152320">
    <property type="component" value="Chromosome 10"/>
</dbReference>
<feature type="signal peptide" evidence="8">
    <location>
        <begin position="1"/>
        <end position="20"/>
    </location>
</feature>
<evidence type="ECO:0000256" key="8">
    <source>
        <dbReference type="SAM" id="SignalP"/>
    </source>
</evidence>
<keyword evidence="5" id="KW-0325">Glycoprotein</keyword>
<feature type="domain" description="Protein kinase" evidence="9">
    <location>
        <begin position="306"/>
        <end position="616"/>
    </location>
</feature>
<dbReference type="Pfam" id="PF07714">
    <property type="entry name" value="PK_Tyr_Ser-Thr"/>
    <property type="match status" value="1"/>
</dbReference>
<dbReference type="SUPFAM" id="SSF56112">
    <property type="entry name" value="Protein kinase-like (PK-like)"/>
    <property type="match status" value="1"/>
</dbReference>
<dbReference type="InterPro" id="IPR000719">
    <property type="entry name" value="Prot_kinase_dom"/>
</dbReference>
<dbReference type="Gene3D" id="2.60.40.10">
    <property type="entry name" value="Immunoglobulins"/>
    <property type="match status" value="1"/>
</dbReference>
<dbReference type="EMBL" id="JAIZAY010000010">
    <property type="protein sequence ID" value="KAJ8034562.1"/>
    <property type="molecule type" value="Genomic_DNA"/>
</dbReference>
<name>A0A9Q1BXB5_HOLLE</name>
<dbReference type="PROSITE" id="PS50835">
    <property type="entry name" value="IG_LIKE"/>
    <property type="match status" value="1"/>
</dbReference>
<keyword evidence="8" id="KW-0732">Signal</keyword>